<evidence type="ECO:0000256" key="1">
    <source>
        <dbReference type="ARBA" id="ARBA00000118"/>
    </source>
</evidence>
<comment type="function">
    <text evidence="3 14">Catalyzes the isomerization between 2-isopropylmalate and 3-isopropylmalate, via the formation of 2-isopropylmaleate.</text>
</comment>
<dbReference type="NCBIfam" id="NF004016">
    <property type="entry name" value="PRK05478.1"/>
    <property type="match status" value="1"/>
</dbReference>
<dbReference type="CDD" id="cd01583">
    <property type="entry name" value="IPMI"/>
    <property type="match status" value="1"/>
</dbReference>
<feature type="binding site" evidence="14">
    <location>
        <position position="446"/>
    </location>
    <ligand>
        <name>[4Fe-4S] cluster</name>
        <dbReference type="ChEBI" id="CHEBI:49883"/>
    </ligand>
</feature>
<dbReference type="GO" id="GO:0016853">
    <property type="term" value="F:isomerase activity"/>
    <property type="evidence" value="ECO:0007669"/>
    <property type="project" value="UniProtKB-KW"/>
</dbReference>
<proteinExistence type="inferred from homology"/>
<dbReference type="InterPro" id="IPR036008">
    <property type="entry name" value="Aconitase_4Fe-4S_dom"/>
</dbReference>
<feature type="domain" description="Aconitase/3-isopropylmalate dehydratase large subunit alpha/beta/alpha" evidence="16">
    <location>
        <begin position="46"/>
        <end position="496"/>
    </location>
</feature>
<evidence type="ECO:0000256" key="9">
    <source>
        <dbReference type="ARBA" id="ARBA00022723"/>
    </source>
</evidence>
<evidence type="ECO:0000313" key="18">
    <source>
        <dbReference type="Proteomes" id="UP000251211"/>
    </source>
</evidence>
<comment type="caution">
    <text evidence="17">The sequence shown here is derived from an EMBL/GenBank/DDBJ whole genome shotgun (WGS) entry which is preliminary data.</text>
</comment>
<dbReference type="Gene3D" id="3.30.499.10">
    <property type="entry name" value="Aconitase, domain 3"/>
    <property type="match status" value="2"/>
</dbReference>
<evidence type="ECO:0000256" key="6">
    <source>
        <dbReference type="ARBA" id="ARBA00022430"/>
    </source>
</evidence>
<comment type="pathway">
    <text evidence="4 14">Amino-acid biosynthesis; L-leucine biosynthesis; L-leucine from 3-methyl-2-oxobutanoate: step 2/4.</text>
</comment>
<dbReference type="PANTHER" id="PTHR43822:SF9">
    <property type="entry name" value="3-ISOPROPYLMALATE DEHYDRATASE"/>
    <property type="match status" value="1"/>
</dbReference>
<dbReference type="Pfam" id="PF00330">
    <property type="entry name" value="Aconitase"/>
    <property type="match status" value="1"/>
</dbReference>
<dbReference type="EMBL" id="UAUI01000024">
    <property type="protein sequence ID" value="SPZ41766.1"/>
    <property type="molecule type" value="Genomic_DNA"/>
</dbReference>
<evidence type="ECO:0000256" key="5">
    <source>
        <dbReference type="ARBA" id="ARBA00005026"/>
    </source>
</evidence>
<gene>
    <name evidence="17" type="primary">leuC1</name>
    <name evidence="14" type="synonym">leuC</name>
    <name evidence="17" type="ORF">NCTC13229_05277</name>
</gene>
<keyword evidence="11 14" id="KW-0411">Iron-sulfur</keyword>
<dbReference type="GO" id="GO:0047456">
    <property type="term" value="F:2-methylisocitrate dehydratase activity"/>
    <property type="evidence" value="ECO:0007669"/>
    <property type="project" value="UniProtKB-EC"/>
</dbReference>
<evidence type="ECO:0000256" key="15">
    <source>
        <dbReference type="SAM" id="MobiDB-lite"/>
    </source>
</evidence>
<name>A0AB38FJJ9_RHOWR</name>
<comment type="catalytic activity">
    <reaction evidence="2 14">
        <text>(2R,3S)-3-isopropylmalate = (2S)-2-isopropylmalate</text>
        <dbReference type="Rhea" id="RHEA:32287"/>
        <dbReference type="ChEBI" id="CHEBI:1178"/>
        <dbReference type="ChEBI" id="CHEBI:35121"/>
        <dbReference type="EC" id="4.2.1.33"/>
    </reaction>
</comment>
<organism evidence="17 18">
    <name type="scientific">Rhodococcus wratislaviensis</name>
    <name type="common">Tsukamurella wratislaviensis</name>
    <dbReference type="NCBI Taxonomy" id="44752"/>
    <lineage>
        <taxon>Bacteria</taxon>
        <taxon>Bacillati</taxon>
        <taxon>Actinomycetota</taxon>
        <taxon>Actinomycetes</taxon>
        <taxon>Mycobacteriales</taxon>
        <taxon>Nocardiaceae</taxon>
        <taxon>Rhodococcus</taxon>
    </lineage>
</organism>
<keyword evidence="9 14" id="KW-0479">Metal-binding</keyword>
<keyword evidence="17" id="KW-0413">Isomerase</keyword>
<evidence type="ECO:0000256" key="4">
    <source>
        <dbReference type="ARBA" id="ARBA00004729"/>
    </source>
</evidence>
<evidence type="ECO:0000256" key="12">
    <source>
        <dbReference type="ARBA" id="ARBA00023239"/>
    </source>
</evidence>
<evidence type="ECO:0000256" key="2">
    <source>
        <dbReference type="ARBA" id="ARBA00000491"/>
    </source>
</evidence>
<feature type="region of interest" description="Disordered" evidence="15">
    <location>
        <begin position="1"/>
        <end position="25"/>
    </location>
</feature>
<feature type="binding site" evidence="14">
    <location>
        <position position="386"/>
    </location>
    <ligand>
        <name>[4Fe-4S] cluster</name>
        <dbReference type="ChEBI" id="CHEBI:49883"/>
    </ligand>
</feature>
<keyword evidence="8 14" id="KW-0028">Amino-acid biosynthesis</keyword>
<protein>
    <recommendedName>
        <fullName evidence="14">3-isopropylmalate dehydratase large subunit</fullName>
        <ecNumber evidence="14">4.2.1.33</ecNumber>
    </recommendedName>
    <alternativeName>
        <fullName evidence="14">Alpha-IPM isomerase</fullName>
        <shortName evidence="14">IPMI</shortName>
    </alternativeName>
    <alternativeName>
        <fullName evidence="14">Isopropylmalate isomerase</fullName>
    </alternativeName>
</protein>
<dbReference type="PROSITE" id="PS01244">
    <property type="entry name" value="ACONITASE_2"/>
    <property type="match status" value="1"/>
</dbReference>
<dbReference type="GO" id="GO:0046872">
    <property type="term" value="F:metal ion binding"/>
    <property type="evidence" value="ECO:0007669"/>
    <property type="project" value="UniProtKB-KW"/>
</dbReference>
<dbReference type="PRINTS" id="PR00415">
    <property type="entry name" value="ACONITASE"/>
</dbReference>
<comment type="catalytic activity">
    <reaction evidence="1">
        <text>(2S,3R)-3-hydroxybutane-1,2,3-tricarboxylate = 2-methyl-cis-aconitate + H2O</text>
        <dbReference type="Rhea" id="RHEA:17941"/>
        <dbReference type="ChEBI" id="CHEBI:15377"/>
        <dbReference type="ChEBI" id="CHEBI:57429"/>
        <dbReference type="ChEBI" id="CHEBI:57872"/>
        <dbReference type="EC" id="4.2.1.99"/>
    </reaction>
</comment>
<reference evidence="17 18" key="1">
    <citation type="submission" date="2018-06" db="EMBL/GenBank/DDBJ databases">
        <authorList>
            <consortium name="Pathogen Informatics"/>
            <person name="Doyle S."/>
        </authorList>
    </citation>
    <scope>NUCLEOTIDE SEQUENCE [LARGE SCALE GENOMIC DNA]</scope>
    <source>
        <strain evidence="17 18">NCTC13229</strain>
    </source>
</reference>
<feature type="binding site" evidence="14">
    <location>
        <position position="449"/>
    </location>
    <ligand>
        <name>[4Fe-4S] cluster</name>
        <dbReference type="ChEBI" id="CHEBI:49883"/>
    </ligand>
</feature>
<dbReference type="GO" id="GO:0051539">
    <property type="term" value="F:4 iron, 4 sulfur cluster binding"/>
    <property type="evidence" value="ECO:0007669"/>
    <property type="project" value="UniProtKB-KW"/>
</dbReference>
<evidence type="ECO:0000256" key="8">
    <source>
        <dbReference type="ARBA" id="ARBA00022605"/>
    </source>
</evidence>
<keyword evidence="6 14" id="KW-0432">Leucine biosynthesis</keyword>
<evidence type="ECO:0000259" key="16">
    <source>
        <dbReference type="Pfam" id="PF00330"/>
    </source>
</evidence>
<comment type="pathway">
    <text evidence="5">Organic acid metabolism; propanoate degradation.</text>
</comment>
<comment type="subunit">
    <text evidence="14">Heterodimer of LeuC and LeuD.</text>
</comment>
<keyword evidence="10 14" id="KW-0408">Iron</keyword>
<comment type="cofactor">
    <cofactor evidence="14">
        <name>[4Fe-4S] cluster</name>
        <dbReference type="ChEBI" id="CHEBI:49883"/>
    </cofactor>
    <text evidence="14">Binds 1 [4Fe-4S] cluster per subunit.</text>
</comment>
<keyword evidence="13 14" id="KW-0100">Branched-chain amino acid biosynthesis</keyword>
<dbReference type="GO" id="GO:0003861">
    <property type="term" value="F:3-isopropylmalate dehydratase activity"/>
    <property type="evidence" value="ECO:0007669"/>
    <property type="project" value="UniProtKB-UniRule"/>
</dbReference>
<dbReference type="AlphaFoldDB" id="A0AB38FJJ9"/>
<keyword evidence="12 14" id="KW-0456">Lyase</keyword>
<dbReference type="Proteomes" id="UP000251211">
    <property type="component" value="Unassembled WGS sequence"/>
</dbReference>
<keyword evidence="7 14" id="KW-0004">4Fe-4S</keyword>
<dbReference type="NCBIfam" id="NF009116">
    <property type="entry name" value="PRK12466.1"/>
    <property type="match status" value="1"/>
</dbReference>
<dbReference type="NCBIfam" id="TIGR00170">
    <property type="entry name" value="leuC"/>
    <property type="match status" value="1"/>
</dbReference>
<dbReference type="HAMAP" id="MF_01026">
    <property type="entry name" value="LeuC_type1"/>
    <property type="match status" value="1"/>
</dbReference>
<dbReference type="InterPro" id="IPR001030">
    <property type="entry name" value="Acoase/IPM_deHydtase_lsu_aba"/>
</dbReference>
<feature type="compositionally biased region" description="Polar residues" evidence="15">
    <location>
        <begin position="1"/>
        <end position="10"/>
    </location>
</feature>
<evidence type="ECO:0000256" key="7">
    <source>
        <dbReference type="ARBA" id="ARBA00022485"/>
    </source>
</evidence>
<evidence type="ECO:0000256" key="10">
    <source>
        <dbReference type="ARBA" id="ARBA00023004"/>
    </source>
</evidence>
<dbReference type="InterPro" id="IPR018136">
    <property type="entry name" value="Aconitase_4Fe-4S_BS"/>
</dbReference>
<dbReference type="InterPro" id="IPR004430">
    <property type="entry name" value="3-IsopropMal_deHydase_lsu"/>
</dbReference>
<dbReference type="PANTHER" id="PTHR43822">
    <property type="entry name" value="HOMOACONITASE, MITOCHONDRIAL-RELATED"/>
    <property type="match status" value="1"/>
</dbReference>
<evidence type="ECO:0000256" key="13">
    <source>
        <dbReference type="ARBA" id="ARBA00023304"/>
    </source>
</evidence>
<evidence type="ECO:0000256" key="11">
    <source>
        <dbReference type="ARBA" id="ARBA00023014"/>
    </source>
</evidence>
<evidence type="ECO:0000313" key="17">
    <source>
        <dbReference type="EMBL" id="SPZ41766.1"/>
    </source>
</evidence>
<sequence>MLWVTSSTAVRSKDGRSAHSASPQWVDGGTLARKEQVLIMGYTLADKIWRSHLVRSVEGEPDLVYIDLHLLHEVNTPAAFAGLRAAGRTVRRPDLTLGTEDHNTPTDDVLRTITDPGAVEQLDHIRRNCRDFGIELYSLGDSARGIVHVIGPELGLTQPGMTLVCCDSHTSTHGAFGVLAFGIGTSQVEHVLATQTLPMAPMQNMRVVVDGQLPPGATAKDLILAVIEQIGTSGGQGHVIEYQGEAIRALSMEGRMTVCNMSIEAGARAGLIAPDEVTVEYLRGRPHVPSGTAFDDEAEYWRTFFTDEDAVFDKEVHLDAATIAPRVSWGTTPAQSVPLDAKVPDPGSFVDVVDRAAAERALAYMQLTPGTPLRDIEVDAVFIGSCTNGRIEDLREVAAVWEGRRIAPGVDVLVVPGSEAVRAQAVEEGLDEIFAAAGAALRYSGCSMCVALNDDRLRPGQRAASTNNRNFEGRQGRGVMTHLVSPAVAAATAITGRLTAPADLKD</sequence>
<dbReference type="PROSITE" id="PS00450">
    <property type="entry name" value="ACONITASE_1"/>
    <property type="match status" value="1"/>
</dbReference>
<dbReference type="GO" id="GO:0009098">
    <property type="term" value="P:L-leucine biosynthetic process"/>
    <property type="evidence" value="ECO:0007669"/>
    <property type="project" value="UniProtKB-UniRule"/>
</dbReference>
<comment type="similarity">
    <text evidence="14">Belongs to the aconitase/IPM isomerase family. LeuC type 1 subfamily.</text>
</comment>
<evidence type="ECO:0000256" key="14">
    <source>
        <dbReference type="HAMAP-Rule" id="MF_01026"/>
    </source>
</evidence>
<dbReference type="InterPro" id="IPR033941">
    <property type="entry name" value="IPMI_cat"/>
</dbReference>
<dbReference type="InterPro" id="IPR015931">
    <property type="entry name" value="Acnase/IPM_dHydase_lsu_aba_1/3"/>
</dbReference>
<accession>A0AB38FJJ9</accession>
<dbReference type="EC" id="4.2.1.33" evidence="14"/>
<evidence type="ECO:0000256" key="3">
    <source>
        <dbReference type="ARBA" id="ARBA00002695"/>
    </source>
</evidence>
<dbReference type="SUPFAM" id="SSF53732">
    <property type="entry name" value="Aconitase iron-sulfur domain"/>
    <property type="match status" value="1"/>
</dbReference>
<dbReference type="InterPro" id="IPR050067">
    <property type="entry name" value="IPM_dehydratase_rel_enz"/>
</dbReference>
<dbReference type="FunFam" id="3.30.499.10:FF:000007">
    <property type="entry name" value="3-isopropylmalate dehydratase large subunit"/>
    <property type="match status" value="1"/>
</dbReference>